<dbReference type="PANTHER" id="PTHR42996">
    <property type="entry name" value="PHOSPHATE-BINDING PROTEIN PSTS"/>
    <property type="match status" value="1"/>
</dbReference>
<evidence type="ECO:0000313" key="8">
    <source>
        <dbReference type="EMBL" id="TDT17845.1"/>
    </source>
</evidence>
<evidence type="ECO:0000256" key="5">
    <source>
        <dbReference type="SAM" id="MobiDB-lite"/>
    </source>
</evidence>
<feature type="chain" id="PRO_5020973241" description="Phosphate-binding protein" evidence="6">
    <location>
        <begin position="21"/>
        <end position="416"/>
    </location>
</feature>
<keyword evidence="9" id="KW-1185">Reference proteome</keyword>
<keyword evidence="2 4" id="KW-0813">Transport</keyword>
<evidence type="ECO:0000256" key="3">
    <source>
        <dbReference type="ARBA" id="ARBA00022592"/>
    </source>
</evidence>
<dbReference type="CDD" id="cd13565">
    <property type="entry name" value="PBP2_PstS"/>
    <property type="match status" value="1"/>
</dbReference>
<protein>
    <recommendedName>
        <fullName evidence="4">Phosphate-binding protein</fullName>
    </recommendedName>
</protein>
<feature type="compositionally biased region" description="Acidic residues" evidence="5">
    <location>
        <begin position="23"/>
        <end position="64"/>
    </location>
</feature>
<accession>A0A4R7I2Z5</accession>
<dbReference type="InterPro" id="IPR024370">
    <property type="entry name" value="PBP_domain"/>
</dbReference>
<feature type="region of interest" description="Disordered" evidence="5">
    <location>
        <begin position="20"/>
        <end position="71"/>
    </location>
</feature>
<dbReference type="OrthoDB" id="9801510at2"/>
<organism evidence="8 9">
    <name type="scientific">Ilumatobacter fluminis</name>
    <dbReference type="NCBI Taxonomy" id="467091"/>
    <lineage>
        <taxon>Bacteria</taxon>
        <taxon>Bacillati</taxon>
        <taxon>Actinomycetota</taxon>
        <taxon>Acidimicrobiia</taxon>
        <taxon>Acidimicrobiales</taxon>
        <taxon>Ilumatobacteraceae</taxon>
        <taxon>Ilumatobacter</taxon>
    </lineage>
</organism>
<sequence length="416" mass="43010">MKLSTKRFAATALVASLALAACGDDDDDDTTTTEAEAEEPAEADEPAEEPADDMDEDMDEDDMASETTMADDMGGDMAEVDYEAVSGTLIGAGASSQAAAMQGWQAGFQAVATSATVEYDPIGSGGGRETFLSGGSDFAGSDAALKDEEYEASIDRCAGDQGAINLPHYISPIALPYNLPSIEGSTLNLTPELIAGIFANEITNWNDPAIAEVNPDIEFPDLTINPVHRSDDSGTTENFTDYMAQTAPDIWTYGPIEPWDTDGPGGGEGAPQTSGVVAAVNAGEGSIGYADASQIGDLPAAAVGVAGEFVEFSPEAAGRIVDASERTGGQSEFDFAIEVNRNPESADTYPIALVSYHIVCLQYDDQETVDLVKAFMTYVGSDEGQAASAASAGSAPISPEVQAEIANSIAQISVAG</sequence>
<dbReference type="InterPro" id="IPR005673">
    <property type="entry name" value="ABC_phos-bd_PstS"/>
</dbReference>
<evidence type="ECO:0000256" key="6">
    <source>
        <dbReference type="SAM" id="SignalP"/>
    </source>
</evidence>
<keyword evidence="6" id="KW-0732">Signal</keyword>
<dbReference type="Proteomes" id="UP000294558">
    <property type="component" value="Unassembled WGS sequence"/>
</dbReference>
<gene>
    <name evidence="8" type="ORF">BDK89_3458</name>
</gene>
<evidence type="ECO:0000256" key="2">
    <source>
        <dbReference type="ARBA" id="ARBA00022448"/>
    </source>
</evidence>
<comment type="similarity">
    <text evidence="1 4">Belongs to the PstS family.</text>
</comment>
<reference evidence="8 9" key="1">
    <citation type="submission" date="2019-03" db="EMBL/GenBank/DDBJ databases">
        <title>Sequencing the genomes of 1000 actinobacteria strains.</title>
        <authorList>
            <person name="Klenk H.-P."/>
        </authorList>
    </citation>
    <scope>NUCLEOTIDE SEQUENCE [LARGE SCALE GENOMIC DNA]</scope>
    <source>
        <strain evidence="8 9">DSM 18936</strain>
    </source>
</reference>
<dbReference type="Pfam" id="PF12849">
    <property type="entry name" value="PBP_like_2"/>
    <property type="match status" value="1"/>
</dbReference>
<evidence type="ECO:0000313" key="9">
    <source>
        <dbReference type="Proteomes" id="UP000294558"/>
    </source>
</evidence>
<name>A0A4R7I2Z5_9ACTN</name>
<dbReference type="AlphaFoldDB" id="A0A4R7I2Z5"/>
<feature type="domain" description="PBP" evidence="7">
    <location>
        <begin position="84"/>
        <end position="383"/>
    </location>
</feature>
<comment type="caution">
    <text evidence="8">The sequence shown here is derived from an EMBL/GenBank/DDBJ whole genome shotgun (WGS) entry which is preliminary data.</text>
</comment>
<proteinExistence type="inferred from homology"/>
<dbReference type="PIRSF" id="PIRSF002756">
    <property type="entry name" value="PstS"/>
    <property type="match status" value="1"/>
</dbReference>
<dbReference type="SUPFAM" id="SSF53850">
    <property type="entry name" value="Periplasmic binding protein-like II"/>
    <property type="match status" value="1"/>
</dbReference>
<dbReference type="GO" id="GO:0035435">
    <property type="term" value="P:phosphate ion transmembrane transport"/>
    <property type="evidence" value="ECO:0007669"/>
    <property type="project" value="InterPro"/>
</dbReference>
<dbReference type="RefSeq" id="WP_133870104.1">
    <property type="nucleotide sequence ID" value="NZ_SOAU01000001.1"/>
</dbReference>
<dbReference type="GO" id="GO:0042301">
    <property type="term" value="F:phosphate ion binding"/>
    <property type="evidence" value="ECO:0007669"/>
    <property type="project" value="InterPro"/>
</dbReference>
<dbReference type="GO" id="GO:0043190">
    <property type="term" value="C:ATP-binding cassette (ABC) transporter complex"/>
    <property type="evidence" value="ECO:0007669"/>
    <property type="project" value="InterPro"/>
</dbReference>
<dbReference type="EMBL" id="SOAU01000001">
    <property type="protein sequence ID" value="TDT17845.1"/>
    <property type="molecule type" value="Genomic_DNA"/>
</dbReference>
<evidence type="ECO:0000256" key="4">
    <source>
        <dbReference type="PIRNR" id="PIRNR002756"/>
    </source>
</evidence>
<dbReference type="InterPro" id="IPR050962">
    <property type="entry name" value="Phosphate-bind_PstS"/>
</dbReference>
<evidence type="ECO:0000259" key="7">
    <source>
        <dbReference type="Pfam" id="PF12849"/>
    </source>
</evidence>
<keyword evidence="3 4" id="KW-0592">Phosphate transport</keyword>
<dbReference type="PROSITE" id="PS51257">
    <property type="entry name" value="PROKAR_LIPOPROTEIN"/>
    <property type="match status" value="1"/>
</dbReference>
<evidence type="ECO:0000256" key="1">
    <source>
        <dbReference type="ARBA" id="ARBA00008725"/>
    </source>
</evidence>
<dbReference type="NCBIfam" id="TIGR00975">
    <property type="entry name" value="3a0107s03"/>
    <property type="match status" value="1"/>
</dbReference>
<dbReference type="PANTHER" id="PTHR42996:SF1">
    <property type="entry name" value="PHOSPHATE-BINDING PROTEIN PSTS"/>
    <property type="match status" value="1"/>
</dbReference>
<dbReference type="Gene3D" id="3.40.190.10">
    <property type="entry name" value="Periplasmic binding protein-like II"/>
    <property type="match status" value="2"/>
</dbReference>
<feature type="signal peptide" evidence="6">
    <location>
        <begin position="1"/>
        <end position="20"/>
    </location>
</feature>